<gene>
    <name evidence="1" type="ORF">EDC23_0777</name>
</gene>
<proteinExistence type="predicted"/>
<comment type="caution">
    <text evidence="1">The sequence shown here is derived from an EMBL/GenBank/DDBJ whole genome shotgun (WGS) entry which is preliminary data.</text>
</comment>
<dbReference type="EMBL" id="SOQX01000002">
    <property type="protein sequence ID" value="TDY02409.1"/>
    <property type="molecule type" value="Genomic_DNA"/>
</dbReference>
<keyword evidence="2" id="KW-1185">Reference proteome</keyword>
<evidence type="ECO:0000313" key="2">
    <source>
        <dbReference type="Proteomes" id="UP000294914"/>
    </source>
</evidence>
<accession>A0A4R8IXA2</accession>
<organism evidence="1 2">
    <name type="scientific">Thiohalophilus thiocyanatoxydans</name>
    <dbReference type="NCBI Taxonomy" id="381308"/>
    <lineage>
        <taxon>Bacteria</taxon>
        <taxon>Pseudomonadati</taxon>
        <taxon>Pseudomonadota</taxon>
        <taxon>Gammaproteobacteria</taxon>
        <taxon>Thiohalomonadales</taxon>
        <taxon>Thiohalophilaceae</taxon>
        <taxon>Thiohalophilus</taxon>
    </lineage>
</organism>
<reference evidence="1 2" key="1">
    <citation type="submission" date="2019-03" db="EMBL/GenBank/DDBJ databases">
        <title>Genomic Encyclopedia of Type Strains, Phase IV (KMG-IV): sequencing the most valuable type-strain genomes for metagenomic binning, comparative biology and taxonomic classification.</title>
        <authorList>
            <person name="Goeker M."/>
        </authorList>
    </citation>
    <scope>NUCLEOTIDE SEQUENCE [LARGE SCALE GENOMIC DNA]</scope>
    <source>
        <strain evidence="1 2">DSM 16326</strain>
    </source>
</reference>
<name>A0A4R8IXA2_9GAMM</name>
<dbReference type="AlphaFoldDB" id="A0A4R8IXA2"/>
<protein>
    <submittedName>
        <fullName evidence="1">Uncharacterized protein</fullName>
    </submittedName>
</protein>
<evidence type="ECO:0000313" key="1">
    <source>
        <dbReference type="EMBL" id="TDY02409.1"/>
    </source>
</evidence>
<sequence>MVFWSKEGMAPGIQDKVEKAFIDFSSSLVPRTSSLNRLAPIRQLPYSFSHNKNVGEPA</sequence>
<dbReference type="Proteomes" id="UP000294914">
    <property type="component" value="Unassembled WGS sequence"/>
</dbReference>